<accession>A0A6M3KW12</accession>
<protein>
    <recommendedName>
        <fullName evidence="1">ParB-like N-terminal domain-containing protein</fullName>
    </recommendedName>
</protein>
<dbReference type="Pfam" id="PF02195">
    <property type="entry name" value="ParB_N"/>
    <property type="match status" value="1"/>
</dbReference>
<dbReference type="Gene3D" id="3.90.1530.10">
    <property type="entry name" value="Conserved hypothetical protein from pyrococcus furiosus pfu- 392566-001, ParB domain"/>
    <property type="match status" value="1"/>
</dbReference>
<dbReference type="EMBL" id="MT142614">
    <property type="protein sequence ID" value="QJA86090.1"/>
    <property type="molecule type" value="Genomic_DNA"/>
</dbReference>
<dbReference type="InterPro" id="IPR003115">
    <property type="entry name" value="ParB_N"/>
</dbReference>
<organism evidence="2">
    <name type="scientific">viral metagenome</name>
    <dbReference type="NCBI Taxonomy" id="1070528"/>
    <lineage>
        <taxon>unclassified sequences</taxon>
        <taxon>metagenomes</taxon>
        <taxon>organismal metagenomes</taxon>
    </lineage>
</organism>
<sequence length="263" mass="29382">MVKKLESLKFQATKNHGLFVPSDHNRPVTLRGRKGLVESMRKHGFLPYYPIVCKRVNWTLQIVDGQHRLAAAQVLGIPVWYVVVRESDDFNVAEVNAEQKPWTNRDYAECFAAMDGGNKHYQAVLDFSKTYHVAVSLAAGVLAGVTTFHIVRRSFKAGTFQIASKTFAAEVLTLYLELGALESSIKGQRMLTACLAVCKWSGFSGSRLLQGAKRCREKLVPYGTRDAFLGMFEELYNYGRAKKAALRIEALNAINEDADNEVS</sequence>
<reference evidence="2" key="1">
    <citation type="submission" date="2020-03" db="EMBL/GenBank/DDBJ databases">
        <title>The deep terrestrial virosphere.</title>
        <authorList>
            <person name="Holmfeldt K."/>
            <person name="Nilsson E."/>
            <person name="Simone D."/>
            <person name="Lopez-Fernandez M."/>
            <person name="Wu X."/>
            <person name="de Brujin I."/>
            <person name="Lundin D."/>
            <person name="Andersson A."/>
            <person name="Bertilsson S."/>
            <person name="Dopson M."/>
        </authorList>
    </citation>
    <scope>NUCLEOTIDE SEQUENCE</scope>
    <source>
        <strain evidence="2">MM415B02139</strain>
    </source>
</reference>
<evidence type="ECO:0000313" key="2">
    <source>
        <dbReference type="EMBL" id="QJA86090.1"/>
    </source>
</evidence>
<feature type="domain" description="ParB-like N-terminal" evidence="1">
    <location>
        <begin position="18"/>
        <end position="96"/>
    </location>
</feature>
<gene>
    <name evidence="2" type="ORF">MM415B02139_0003</name>
</gene>
<dbReference type="InterPro" id="IPR036086">
    <property type="entry name" value="ParB/Sulfiredoxin_sf"/>
</dbReference>
<name>A0A6M3KW12_9ZZZZ</name>
<dbReference type="SUPFAM" id="SSF110849">
    <property type="entry name" value="ParB/Sulfiredoxin"/>
    <property type="match status" value="1"/>
</dbReference>
<dbReference type="SMART" id="SM00470">
    <property type="entry name" value="ParB"/>
    <property type="match status" value="1"/>
</dbReference>
<evidence type="ECO:0000259" key="1">
    <source>
        <dbReference type="SMART" id="SM00470"/>
    </source>
</evidence>
<dbReference type="CDD" id="cd16387">
    <property type="entry name" value="ParB_N_Srx"/>
    <property type="match status" value="1"/>
</dbReference>
<proteinExistence type="predicted"/>
<dbReference type="AlphaFoldDB" id="A0A6M3KW12"/>